<evidence type="ECO:0000313" key="3">
    <source>
        <dbReference type="Proteomes" id="UP000184474"/>
    </source>
</evidence>
<dbReference type="NCBIfam" id="TIGR04183">
    <property type="entry name" value="Por_Secre_tail"/>
    <property type="match status" value="1"/>
</dbReference>
<dbReference type="EMBL" id="FRAA01000003">
    <property type="protein sequence ID" value="SHK14387.1"/>
    <property type="molecule type" value="Genomic_DNA"/>
</dbReference>
<accession>A0A1M6Q2N4</accession>
<dbReference type="PANTHER" id="PTHR43739">
    <property type="entry name" value="XYLOGLUCANASE (EUROFUNG)"/>
    <property type="match status" value="1"/>
</dbReference>
<dbReference type="Pfam" id="PF13860">
    <property type="entry name" value="FlgD_ig"/>
    <property type="match status" value="1"/>
</dbReference>
<dbReference type="Gene3D" id="2.60.40.4070">
    <property type="match status" value="1"/>
</dbReference>
<dbReference type="GO" id="GO:0010411">
    <property type="term" value="P:xyloglucan metabolic process"/>
    <property type="evidence" value="ECO:0007669"/>
    <property type="project" value="TreeGrafter"/>
</dbReference>
<evidence type="ECO:0000259" key="1">
    <source>
        <dbReference type="Pfam" id="PF13860"/>
    </source>
</evidence>
<sequence length="924" mass="101567">MINCQIAITVTLIIAFASGCQQERVERKEIIIDAPSAIGTEEDPHARAAFERMQLVDPATHEIPELINQHQVNYARQVLAGQNHKARVTASEWRPLGPVNVGGRTRALAIDVTDENIWLAGAVSGGMYRSTDQGINWERTTHPAMLNSVTCIAQDTRPGFEHIWYYGTGELRGSSSRASGAPYRGDGIYRSVDGGETWDVLVSTSMNRPADFESPFNYVWDIVVDQSGSVYAALYGCVVKSDDGGQTWDVVLGPDLLHPELFVPPIEDLNESGAPFYTSVLLTDAGQLYASMSSFTALGYRSQYAGVYRRNAVDVWEEITPFGFPIEHDRTVMTYSPSQGNWLYVLTESASLNFWRFDGTNWQNRSQYLPAVQDTLPAIDTQDSYNVLARAHPLDPNIVFLGGTNLYRSTNGFSSSDQTTWIGGYDPDGTTAAKYPGHHPDQHELLFMPSDPNQVLSANDGGVRYTSQILAPKVTWQARNKGYVSSQFYTIALSKDEESNKAIGGMQDNGTYMKVFASENSSWKEILGGDGSYAATTPEEKFWYVSFQSGQTYRLTLNKENELTSFAEVDPVGGEGYLFINPYMLDPNNYNRMYMAAGRVVWRNDNLQQIPSGKQNPTSVNWSQIASTEGSSSAVSSLDISTHPAHVLYHGTSYGAVFKTIYTNTDTAQTDFVYQHVIQDDAGRESSGYISSIAIDPTDAQRTMFTYSNYHFPSVFFTPDGGQTVVDVSGNMEENPDGSGGGSSVRWCEIVPLQNGSYLYFLGTSTGLYSTTALDGAQTVWVKEADESIGNSVVSMLDYRSSDGKLIAATHGNGTFETNIEGTLEITPEPVEGSIEVLTAYPNPFEDQVTLLFSIPESGRAVVQVLNSAGQLIKTILNAEQFAGEVSVTWDGTNATGTPVDPGMYFYRVYYDGALKSGKLLYRN</sequence>
<dbReference type="STRING" id="156994.SAMN04488028_103145"/>
<proteinExistence type="predicted"/>
<feature type="domain" description="FlgD/Vpr Ig-like" evidence="1">
    <location>
        <begin position="859"/>
        <end position="912"/>
    </location>
</feature>
<dbReference type="AlphaFoldDB" id="A0A1M6Q2N4"/>
<dbReference type="Gene3D" id="2.130.10.10">
    <property type="entry name" value="YVTN repeat-like/Quinoprotein amine dehydrogenase"/>
    <property type="match status" value="4"/>
</dbReference>
<dbReference type="SUPFAM" id="SSF110296">
    <property type="entry name" value="Oligoxyloglucan reducing end-specific cellobiohydrolase"/>
    <property type="match status" value="2"/>
</dbReference>
<keyword evidence="3" id="KW-1185">Reference proteome</keyword>
<organism evidence="2 3">
    <name type="scientific">Reichenbachiella agariperforans</name>
    <dbReference type="NCBI Taxonomy" id="156994"/>
    <lineage>
        <taxon>Bacteria</taxon>
        <taxon>Pseudomonadati</taxon>
        <taxon>Bacteroidota</taxon>
        <taxon>Cytophagia</taxon>
        <taxon>Cytophagales</taxon>
        <taxon>Reichenbachiellaceae</taxon>
        <taxon>Reichenbachiella</taxon>
    </lineage>
</organism>
<evidence type="ECO:0000313" key="2">
    <source>
        <dbReference type="EMBL" id="SHK14387.1"/>
    </source>
</evidence>
<dbReference type="PANTHER" id="PTHR43739:SF5">
    <property type="entry name" value="EXO-ALPHA-SIALIDASE"/>
    <property type="match status" value="1"/>
</dbReference>
<dbReference type="InterPro" id="IPR036278">
    <property type="entry name" value="Sialidase_sf"/>
</dbReference>
<protein>
    <submittedName>
        <fullName evidence="2">Por secretion system C-terminal sorting domain-containing protein</fullName>
    </submittedName>
</protein>
<dbReference type="InterPro" id="IPR025965">
    <property type="entry name" value="FlgD/Vpr_Ig-like"/>
</dbReference>
<dbReference type="InterPro" id="IPR015943">
    <property type="entry name" value="WD40/YVTN_repeat-like_dom_sf"/>
</dbReference>
<dbReference type="SUPFAM" id="SSF50939">
    <property type="entry name" value="Sialidases"/>
    <property type="match status" value="1"/>
</dbReference>
<gene>
    <name evidence="2" type="ORF">SAMN04488028_103145</name>
</gene>
<name>A0A1M6Q2N4_REIAG</name>
<dbReference type="InterPro" id="IPR052025">
    <property type="entry name" value="Xyloglucanase_GH74"/>
</dbReference>
<dbReference type="InterPro" id="IPR026444">
    <property type="entry name" value="Secre_tail"/>
</dbReference>
<dbReference type="CDD" id="cd15482">
    <property type="entry name" value="Sialidase_non-viral"/>
    <property type="match status" value="1"/>
</dbReference>
<reference evidence="3" key="1">
    <citation type="submission" date="2016-11" db="EMBL/GenBank/DDBJ databases">
        <authorList>
            <person name="Varghese N."/>
            <person name="Submissions S."/>
        </authorList>
    </citation>
    <scope>NUCLEOTIDE SEQUENCE [LARGE SCALE GENOMIC DNA]</scope>
    <source>
        <strain evidence="3">DSM 26134</strain>
    </source>
</reference>
<dbReference type="Proteomes" id="UP000184474">
    <property type="component" value="Unassembled WGS sequence"/>
</dbReference>